<keyword evidence="10" id="KW-1185">Reference proteome</keyword>
<evidence type="ECO:0000256" key="3">
    <source>
        <dbReference type="ARBA" id="ARBA00022490"/>
    </source>
</evidence>
<evidence type="ECO:0000256" key="8">
    <source>
        <dbReference type="ARBA" id="ARBA00023136"/>
    </source>
</evidence>
<protein>
    <submittedName>
        <fullName evidence="9">Uncharacterized protein</fullName>
    </submittedName>
</protein>
<keyword evidence="3" id="KW-0963">Cytoplasm</keyword>
<reference evidence="9" key="1">
    <citation type="submission" date="2025-08" db="UniProtKB">
        <authorList>
            <consortium name="Ensembl"/>
        </authorList>
    </citation>
    <scope>IDENTIFICATION</scope>
</reference>
<keyword evidence="5" id="KW-0735">Signal-anchor</keyword>
<evidence type="ECO:0000256" key="1">
    <source>
        <dbReference type="ARBA" id="ARBA00004323"/>
    </source>
</evidence>
<accession>A0A8C6V118</accession>
<keyword evidence="7" id="KW-0333">Golgi apparatus</keyword>
<dbReference type="InterPro" id="IPR038757">
    <property type="entry name" value="BRAP"/>
</dbReference>
<evidence type="ECO:0000256" key="4">
    <source>
        <dbReference type="ARBA" id="ARBA00022692"/>
    </source>
</evidence>
<keyword evidence="4" id="KW-0812">Transmembrane</keyword>
<evidence type="ECO:0000256" key="7">
    <source>
        <dbReference type="ARBA" id="ARBA00023034"/>
    </source>
</evidence>
<dbReference type="Proteomes" id="UP000694523">
    <property type="component" value="Unplaced"/>
</dbReference>
<evidence type="ECO:0000256" key="2">
    <source>
        <dbReference type="ARBA" id="ARBA00004496"/>
    </source>
</evidence>
<evidence type="ECO:0000313" key="10">
    <source>
        <dbReference type="Proteomes" id="UP000694523"/>
    </source>
</evidence>
<evidence type="ECO:0000313" key="9">
    <source>
        <dbReference type="Ensembl" id="ENSNMLP00000044617.1"/>
    </source>
</evidence>
<evidence type="ECO:0000256" key="6">
    <source>
        <dbReference type="ARBA" id="ARBA00022989"/>
    </source>
</evidence>
<keyword evidence="6" id="KW-1133">Transmembrane helix</keyword>
<dbReference type="GO" id="GO:0000139">
    <property type="term" value="C:Golgi membrane"/>
    <property type="evidence" value="ECO:0007669"/>
    <property type="project" value="UniProtKB-SubCell"/>
</dbReference>
<organism evidence="9 10">
    <name type="scientific">Neogobius melanostomus</name>
    <name type="common">round goby</name>
    <dbReference type="NCBI Taxonomy" id="47308"/>
    <lineage>
        <taxon>Eukaryota</taxon>
        <taxon>Metazoa</taxon>
        <taxon>Chordata</taxon>
        <taxon>Craniata</taxon>
        <taxon>Vertebrata</taxon>
        <taxon>Euteleostomi</taxon>
        <taxon>Actinopterygii</taxon>
        <taxon>Neopterygii</taxon>
        <taxon>Teleostei</taxon>
        <taxon>Neoteleostei</taxon>
        <taxon>Acanthomorphata</taxon>
        <taxon>Gobiaria</taxon>
        <taxon>Gobiiformes</taxon>
        <taxon>Gobioidei</taxon>
        <taxon>Gobiidae</taxon>
        <taxon>Benthophilinae</taxon>
        <taxon>Neogobiini</taxon>
        <taxon>Neogobius</taxon>
    </lineage>
</organism>
<proteinExistence type="predicted"/>
<sequence>MGTTASAEPCVYERLWESIAVLRESGHRYGMSERDIERFITQVLQTNEPQPHDEPPEQEPEQDGLPHAFPLLRATAKCALALCLLLVLGLGLASPQSHSGSLSLDFNWSCPLGAARLLDLPIAHKYNLQGYRGWWGSGLPGQKSTVNSSVCAEEPRLVVVKGGDGWRLRRPDLEQLFQAHPDSVSVRADHGLCTALPQGPANFSMHWRPATGGAAEQLLFPAAQRPLLDRAGTALRRCVVSTLRHSPAHLQSHSVPVQGRLVLSAGRALLSVSALCPGNGTSHHRTSRLQLGPGDNVFIDPQFWRTELFLGPDQTIFCDGSSP</sequence>
<evidence type="ECO:0000256" key="5">
    <source>
        <dbReference type="ARBA" id="ARBA00022968"/>
    </source>
</evidence>
<dbReference type="AlphaFoldDB" id="A0A8C6V118"/>
<keyword evidence="8" id="KW-0472">Membrane</keyword>
<dbReference type="GO" id="GO:0005730">
    <property type="term" value="C:nucleolus"/>
    <property type="evidence" value="ECO:0007669"/>
    <property type="project" value="TreeGrafter"/>
</dbReference>
<dbReference type="Ensembl" id="ENSNMLT00000049538.1">
    <property type="protein sequence ID" value="ENSNMLP00000044617.1"/>
    <property type="gene ID" value="ENSNMLG00000027011.1"/>
</dbReference>
<comment type="subcellular location">
    <subcellularLocation>
        <location evidence="2">Cytoplasm</location>
    </subcellularLocation>
    <subcellularLocation>
        <location evidence="1">Golgi apparatus membrane</location>
        <topology evidence="1">Single-pass type II membrane protein</topology>
    </subcellularLocation>
</comment>
<dbReference type="PANTHER" id="PTHR35259">
    <property type="entry name" value="BOMBESIN RECEPTOR-ACTIVATED PROTEIN C6ORF89"/>
    <property type="match status" value="1"/>
</dbReference>
<name>A0A8C6V118_9GOBI</name>
<dbReference type="PANTHER" id="PTHR35259:SF1">
    <property type="entry name" value="BOMBESIN RECEPTOR-ACTIVATED PROTEIN C6ORF89"/>
    <property type="match status" value="1"/>
</dbReference>
<reference evidence="9" key="2">
    <citation type="submission" date="2025-09" db="UniProtKB">
        <authorList>
            <consortium name="Ensembl"/>
        </authorList>
    </citation>
    <scope>IDENTIFICATION</scope>
</reference>